<protein>
    <submittedName>
        <fullName evidence="1">Methyltransferase-like protein 21D</fullName>
    </submittedName>
</protein>
<dbReference type="InterPro" id="IPR029063">
    <property type="entry name" value="SAM-dependent_MTases_sf"/>
</dbReference>
<dbReference type="OrthoDB" id="413520at2759"/>
<sequence>NCERPKNIMNEQYIDRVFDFSFGELTISQATIGDVGCVVWDAAIVLAKYIDGPNFKEKHSLASSSILELGAGTGLVGLTAAALGGIVTLSDLETLIPLMQKNIEGNKNVLKGKCTSMVLKWGSNLSFIYPPDIILVSDCIYYEDSLLLVNSMSQLCSEKTTIYLSYEDRNTDHKLQLVKEFFLLVNQHFFVEEIPNIMHDKIFRSDDIHIFRLSLKTI</sequence>
<dbReference type="EMBL" id="HAAD01001077">
    <property type="protein sequence ID" value="CDG67309.1"/>
    <property type="molecule type" value="mRNA"/>
</dbReference>
<dbReference type="GO" id="GO:0008168">
    <property type="term" value="F:methyltransferase activity"/>
    <property type="evidence" value="ECO:0007669"/>
    <property type="project" value="UniProtKB-KW"/>
</dbReference>
<dbReference type="Gene3D" id="3.40.50.150">
    <property type="entry name" value="Vaccinia Virus protein VP39"/>
    <property type="match status" value="1"/>
</dbReference>
<dbReference type="PANTHER" id="PTHR14614:SF44">
    <property type="entry name" value="PROTEIN N-LYSINE METHYLTRANSFERASE METTL21D"/>
    <property type="match status" value="1"/>
</dbReference>
<name>T2M596_HYDVU</name>
<keyword evidence="1" id="KW-0808">Transferase</keyword>
<proteinExistence type="evidence at transcript level"/>
<reference evidence="1" key="1">
    <citation type="journal article" date="2013" name="Genome Biol. Evol.">
        <title>Punctuated emergences of genetic and phenotypic innovations in eumetazoan, bilaterian, euteleostome, and hominidae ancestors.</title>
        <authorList>
            <person name="Wenger Y."/>
            <person name="Galliot B."/>
        </authorList>
    </citation>
    <scope>NUCLEOTIDE SEQUENCE</scope>
    <source>
        <tissue evidence="1">Whole animals</tissue>
    </source>
</reference>
<gene>
    <name evidence="1" type="primary">METTL21D</name>
</gene>
<dbReference type="GO" id="GO:0032259">
    <property type="term" value="P:methylation"/>
    <property type="evidence" value="ECO:0007669"/>
    <property type="project" value="UniProtKB-KW"/>
</dbReference>
<evidence type="ECO:0000313" key="1">
    <source>
        <dbReference type="EMBL" id="CDG67309.1"/>
    </source>
</evidence>
<dbReference type="SUPFAM" id="SSF53335">
    <property type="entry name" value="S-adenosyl-L-methionine-dependent methyltransferases"/>
    <property type="match status" value="1"/>
</dbReference>
<keyword evidence="1" id="KW-0489">Methyltransferase</keyword>
<dbReference type="GO" id="GO:0032991">
    <property type="term" value="C:protein-containing complex"/>
    <property type="evidence" value="ECO:0007669"/>
    <property type="project" value="TreeGrafter"/>
</dbReference>
<organism evidence="1">
    <name type="scientific">Hydra vulgaris</name>
    <name type="common">Hydra</name>
    <name type="synonym">Hydra attenuata</name>
    <dbReference type="NCBI Taxonomy" id="6087"/>
    <lineage>
        <taxon>Eukaryota</taxon>
        <taxon>Metazoa</taxon>
        <taxon>Cnidaria</taxon>
        <taxon>Hydrozoa</taxon>
        <taxon>Hydroidolina</taxon>
        <taxon>Anthoathecata</taxon>
        <taxon>Aplanulata</taxon>
        <taxon>Hydridae</taxon>
        <taxon>Hydra</taxon>
    </lineage>
</organism>
<accession>T2M596</accession>
<dbReference type="Pfam" id="PF10294">
    <property type="entry name" value="Methyltransf_16"/>
    <property type="match status" value="1"/>
</dbReference>
<dbReference type="InterPro" id="IPR019410">
    <property type="entry name" value="Methyltransf_16"/>
</dbReference>
<dbReference type="PANTHER" id="PTHR14614">
    <property type="entry name" value="HEPATOCELLULAR CARCINOMA-ASSOCIATED ANTIGEN"/>
    <property type="match status" value="1"/>
</dbReference>
<dbReference type="AlphaFoldDB" id="T2M596"/>
<feature type="non-terminal residue" evidence="1">
    <location>
        <position position="1"/>
    </location>
</feature>
<dbReference type="GO" id="GO:0005829">
    <property type="term" value="C:cytosol"/>
    <property type="evidence" value="ECO:0007669"/>
    <property type="project" value="TreeGrafter"/>
</dbReference>